<dbReference type="InterPro" id="IPR002110">
    <property type="entry name" value="Ankyrin_rpt"/>
</dbReference>
<evidence type="ECO:0000256" key="1">
    <source>
        <dbReference type="SAM" id="Coils"/>
    </source>
</evidence>
<name>A0A2P1P6Y0_9RICK</name>
<dbReference type="KEGG" id="ptc:phytr_710"/>
<protein>
    <submittedName>
        <fullName evidence="2">Uncharacterized protein</fullName>
    </submittedName>
</protein>
<feature type="coiled-coil region" evidence="1">
    <location>
        <begin position="23"/>
        <end position="64"/>
    </location>
</feature>
<evidence type="ECO:0000313" key="3">
    <source>
        <dbReference type="Proteomes" id="UP000241762"/>
    </source>
</evidence>
<keyword evidence="3" id="KW-1185">Reference proteome</keyword>
<dbReference type="Proteomes" id="UP000241762">
    <property type="component" value="Chromosome"/>
</dbReference>
<keyword evidence="1" id="KW-0175">Coiled coil</keyword>
<dbReference type="SUPFAM" id="SSF48403">
    <property type="entry name" value="Ankyrin repeat"/>
    <property type="match status" value="1"/>
</dbReference>
<gene>
    <name evidence="2" type="ORF">phytr_710</name>
</gene>
<proteinExistence type="predicted"/>
<dbReference type="Gene3D" id="1.25.40.20">
    <property type="entry name" value="Ankyrin repeat-containing domain"/>
    <property type="match status" value="1"/>
</dbReference>
<dbReference type="AlphaFoldDB" id="A0A2P1P6Y0"/>
<dbReference type="EMBL" id="CP027845">
    <property type="protein sequence ID" value="AVP87034.1"/>
    <property type="molecule type" value="Genomic_DNA"/>
</dbReference>
<organism evidence="2 3">
    <name type="scientific">Candidatus Phycorickettsia trachydisci</name>
    <dbReference type="NCBI Taxonomy" id="2115978"/>
    <lineage>
        <taxon>Bacteria</taxon>
        <taxon>Pseudomonadati</taxon>
        <taxon>Pseudomonadota</taxon>
        <taxon>Alphaproteobacteria</taxon>
        <taxon>Rickettsiales</taxon>
        <taxon>Rickettsiaceae</taxon>
        <taxon>Candidatus Phycorickettsia</taxon>
    </lineage>
</organism>
<dbReference type="SMART" id="SM00248">
    <property type="entry name" value="ANK"/>
    <property type="match status" value="4"/>
</dbReference>
<accession>A0A2P1P6Y0</accession>
<dbReference type="RefSeq" id="WP_106873913.1">
    <property type="nucleotide sequence ID" value="NZ_CP027845.1"/>
</dbReference>
<dbReference type="InterPro" id="IPR036770">
    <property type="entry name" value="Ankyrin_rpt-contain_sf"/>
</dbReference>
<evidence type="ECO:0000313" key="2">
    <source>
        <dbReference type="EMBL" id="AVP87034.1"/>
    </source>
</evidence>
<dbReference type="OrthoDB" id="188107at2"/>
<reference evidence="2 3" key="1">
    <citation type="submission" date="2018-03" db="EMBL/GenBank/DDBJ databases">
        <title>A gene transfer event suggests a long-term partnership between eustigmatophyte algae and a novel lineage of endosymbiotic bacteria.</title>
        <authorList>
            <person name="Yurchenko T."/>
            <person name="Sevcikova T."/>
            <person name="Pribyl P."/>
            <person name="El Karkouri K."/>
            <person name="Klimes V."/>
            <person name="Amaral R."/>
            <person name="Zbrankova V."/>
            <person name="Kim E."/>
            <person name="Raoult D."/>
            <person name="Santos L.M.A."/>
            <person name="Elias M."/>
        </authorList>
    </citation>
    <scope>NUCLEOTIDE SEQUENCE [LARGE SCALE GENOMIC DNA]</scope>
    <source>
        <strain evidence="2">CCALA 838</strain>
    </source>
</reference>
<sequence>MTTLESLLNEIIQEINETTIRLAKEVNKSINLYNEALNGSEEETREADTRLKKAEEDYANASVNCVIEVSKKYSDHLVDAIKSANSQGSDTNPIYSGAIEQSKGVSILHLAASGYFAGVIEEILPYIRPQDIKRGSGLKLESELMIAIEEENTTLRDWLLENDTDLMYKKASGASALHISCMVKDYETTERLIKRVAQEKGIEAAKEFVNDQDKHGCIPLYEALVVGQKHSIDNHKMLKFLDLFIEKGFDFNQELSLTDQFKCMSFNFLFHSCTLDSDLVVLTVVKMLNSGQDIAIYLKDPCVREFFINESNIQKMFLLEVYDTPQKSLALNKIKKALIDFSNQNHHLEEAKYKASIELIDQQLARLSEINLIESNVSVNEVALGIEHLDIASNQNQPGLLGHSNEEEVTES</sequence>